<organism evidence="1 2">
    <name type="scientific">Shewanella frigidimarina (strain NCIMB 400)</name>
    <dbReference type="NCBI Taxonomy" id="318167"/>
    <lineage>
        <taxon>Bacteria</taxon>
        <taxon>Pseudomonadati</taxon>
        <taxon>Pseudomonadota</taxon>
        <taxon>Gammaproteobacteria</taxon>
        <taxon>Alteromonadales</taxon>
        <taxon>Shewanellaceae</taxon>
        <taxon>Shewanella</taxon>
    </lineage>
</organism>
<dbReference type="HOGENOM" id="CLU_178565_0_0_6"/>
<dbReference type="AlphaFoldDB" id="Q085X5"/>
<evidence type="ECO:0000313" key="2">
    <source>
        <dbReference type="Proteomes" id="UP000000684"/>
    </source>
</evidence>
<dbReference type="EMBL" id="CP000447">
    <property type="protein sequence ID" value="ABI70940.1"/>
    <property type="molecule type" value="Genomic_DNA"/>
</dbReference>
<gene>
    <name evidence="1" type="ordered locus">Sfri_1087</name>
</gene>
<proteinExistence type="predicted"/>
<accession>Q085X5</accession>
<dbReference type="NCBIfam" id="TIGR02922">
    <property type="entry name" value="TIGR02922 family protein"/>
    <property type="match status" value="1"/>
</dbReference>
<evidence type="ECO:0008006" key="3">
    <source>
        <dbReference type="Google" id="ProtNLM"/>
    </source>
</evidence>
<keyword evidence="2" id="KW-1185">Reference proteome</keyword>
<dbReference type="InterPro" id="IPR014271">
    <property type="entry name" value="CHP02922"/>
</dbReference>
<dbReference type="Proteomes" id="UP000000684">
    <property type="component" value="Chromosome"/>
</dbReference>
<dbReference type="Pfam" id="PF09558">
    <property type="entry name" value="DUF2375"/>
    <property type="match status" value="1"/>
</dbReference>
<evidence type="ECO:0000313" key="1">
    <source>
        <dbReference type="EMBL" id="ABI70940.1"/>
    </source>
</evidence>
<sequence length="103" mass="11552">MINIISKLNQYVRNESPNMKSESAEGQTSNATVTILYYEAPVGLEMHNAVMTDLQISQTGRVMIPESFRRGKSIIAVLEGECKILNSLGERVYSQRVMSKLEN</sequence>
<dbReference type="KEGG" id="sfr:Sfri_1087"/>
<protein>
    <recommendedName>
        <fullName evidence="3">TIGR02922 family protein</fullName>
    </recommendedName>
</protein>
<dbReference type="eggNOG" id="ENOG5033H0E">
    <property type="taxonomic scope" value="Bacteria"/>
</dbReference>
<name>Q085X5_SHEFN</name>
<reference evidence="1 2" key="1">
    <citation type="submission" date="2006-08" db="EMBL/GenBank/DDBJ databases">
        <title>Complete sequence of Shewanella frigidimarina NCIMB 400.</title>
        <authorList>
            <consortium name="US DOE Joint Genome Institute"/>
            <person name="Copeland A."/>
            <person name="Lucas S."/>
            <person name="Lapidus A."/>
            <person name="Barry K."/>
            <person name="Detter J.C."/>
            <person name="Glavina del Rio T."/>
            <person name="Hammon N."/>
            <person name="Israni S."/>
            <person name="Dalin E."/>
            <person name="Tice H."/>
            <person name="Pitluck S."/>
            <person name="Fredrickson J.K."/>
            <person name="Kolker E."/>
            <person name="McCuel L.A."/>
            <person name="DiChristina T."/>
            <person name="Nealson K.H."/>
            <person name="Newman D."/>
            <person name="Tiedje J.M."/>
            <person name="Zhou J."/>
            <person name="Romine M.F."/>
            <person name="Culley D.E."/>
            <person name="Serres M."/>
            <person name="Chertkov O."/>
            <person name="Brettin T."/>
            <person name="Bruce D."/>
            <person name="Han C."/>
            <person name="Tapia R."/>
            <person name="Gilna P."/>
            <person name="Schmutz J."/>
            <person name="Larimer F."/>
            <person name="Land M."/>
            <person name="Hauser L."/>
            <person name="Kyrpides N."/>
            <person name="Mikhailova N."/>
            <person name="Richardson P."/>
        </authorList>
    </citation>
    <scope>NUCLEOTIDE SEQUENCE [LARGE SCALE GENOMIC DNA]</scope>
    <source>
        <strain evidence="1 2">NCIMB 400</strain>
    </source>
</reference>